<proteinExistence type="predicted"/>
<name>A0A8D9B431_9HEMI</name>
<evidence type="ECO:0000256" key="1">
    <source>
        <dbReference type="SAM" id="Coils"/>
    </source>
</evidence>
<dbReference type="AlphaFoldDB" id="A0A8D9B431"/>
<feature type="compositionally biased region" description="Basic and acidic residues" evidence="2">
    <location>
        <begin position="242"/>
        <end position="256"/>
    </location>
</feature>
<sequence length="256" mass="30110">MEFVSASIFQIIRVYPKIYSVNNLTMERCWASFYPDTITRLKVCKVPSPQCLIPKRKECQYAKVLQLTTTGTKQDKNNARLMELADNFYPKLTRHKDCIPPIKLVPRNKGLLVTSGMRKPGTISQKVKRMFRELKKKKEEKIKEEQKKLEEKKKQKIKEALEKLYSEEQSKTKARGKKSRKKMNKDTETASVRQKLVFPDEEGEGSEETPPIIEILQPKEKRKIQTNKKKRKMKKKLKSNRKLSEAKEEHKFLVRV</sequence>
<feature type="compositionally biased region" description="Basic residues" evidence="2">
    <location>
        <begin position="172"/>
        <end position="183"/>
    </location>
</feature>
<evidence type="ECO:0000256" key="2">
    <source>
        <dbReference type="SAM" id="MobiDB-lite"/>
    </source>
</evidence>
<reference evidence="3" key="1">
    <citation type="submission" date="2021-05" db="EMBL/GenBank/DDBJ databases">
        <authorList>
            <person name="Alioto T."/>
            <person name="Alioto T."/>
            <person name="Gomez Garrido J."/>
        </authorList>
    </citation>
    <scope>NUCLEOTIDE SEQUENCE</scope>
</reference>
<protein>
    <submittedName>
        <fullName evidence="3">Uncharacterized protein</fullName>
    </submittedName>
</protein>
<feature type="coiled-coil region" evidence="1">
    <location>
        <begin position="124"/>
        <end position="167"/>
    </location>
</feature>
<keyword evidence="1" id="KW-0175">Coiled coil</keyword>
<evidence type="ECO:0000313" key="3">
    <source>
        <dbReference type="EMBL" id="CAG6777770.1"/>
    </source>
</evidence>
<dbReference type="EMBL" id="HBUF01607051">
    <property type="protein sequence ID" value="CAG6777770.1"/>
    <property type="molecule type" value="Transcribed_RNA"/>
</dbReference>
<organism evidence="3">
    <name type="scientific">Cacopsylla melanoneura</name>
    <dbReference type="NCBI Taxonomy" id="428564"/>
    <lineage>
        <taxon>Eukaryota</taxon>
        <taxon>Metazoa</taxon>
        <taxon>Ecdysozoa</taxon>
        <taxon>Arthropoda</taxon>
        <taxon>Hexapoda</taxon>
        <taxon>Insecta</taxon>
        <taxon>Pterygota</taxon>
        <taxon>Neoptera</taxon>
        <taxon>Paraneoptera</taxon>
        <taxon>Hemiptera</taxon>
        <taxon>Sternorrhyncha</taxon>
        <taxon>Psylloidea</taxon>
        <taxon>Psyllidae</taxon>
        <taxon>Psyllinae</taxon>
        <taxon>Cacopsylla</taxon>
    </lineage>
</organism>
<accession>A0A8D9B431</accession>
<feature type="compositionally biased region" description="Basic residues" evidence="2">
    <location>
        <begin position="220"/>
        <end position="241"/>
    </location>
</feature>
<feature type="region of interest" description="Disordered" evidence="2">
    <location>
        <begin position="167"/>
        <end position="256"/>
    </location>
</feature>